<dbReference type="InterPro" id="IPR000620">
    <property type="entry name" value="EamA_dom"/>
</dbReference>
<feature type="transmembrane region" description="Helical" evidence="7">
    <location>
        <begin position="249"/>
        <end position="266"/>
    </location>
</feature>
<dbReference type="SUPFAM" id="SSF103481">
    <property type="entry name" value="Multidrug resistance efflux transporter EmrE"/>
    <property type="match status" value="2"/>
</dbReference>
<feature type="transmembrane region" description="Helical" evidence="7">
    <location>
        <begin position="124"/>
        <end position="144"/>
    </location>
</feature>
<evidence type="ECO:0000256" key="7">
    <source>
        <dbReference type="SAM" id="Phobius"/>
    </source>
</evidence>
<dbReference type="GeneID" id="49405700"/>
<protein>
    <submittedName>
        <fullName evidence="9">EamA family transporter</fullName>
    </submittedName>
</protein>
<evidence type="ECO:0000313" key="11">
    <source>
        <dbReference type="Proteomes" id="UP000443070"/>
    </source>
</evidence>
<dbReference type="Proteomes" id="UP000443070">
    <property type="component" value="Unassembled WGS sequence"/>
</dbReference>
<dbReference type="AlphaFoldDB" id="A0A3G9H3U9"/>
<dbReference type="Pfam" id="PF00892">
    <property type="entry name" value="EamA"/>
    <property type="match status" value="2"/>
</dbReference>
<dbReference type="EMBL" id="WNBW01000002">
    <property type="protein sequence ID" value="MTU03557.1"/>
    <property type="molecule type" value="Genomic_DNA"/>
</dbReference>
<feature type="transmembrane region" description="Helical" evidence="7">
    <location>
        <begin position="272"/>
        <end position="295"/>
    </location>
</feature>
<evidence type="ECO:0000256" key="1">
    <source>
        <dbReference type="ARBA" id="ARBA00004651"/>
    </source>
</evidence>
<evidence type="ECO:0000259" key="8">
    <source>
        <dbReference type="Pfam" id="PF00892"/>
    </source>
</evidence>
<reference evidence="11 12" key="1">
    <citation type="journal article" date="2019" name="Nat. Med.">
        <title>A library of human gut bacterial isolates paired with longitudinal multiomics data enables mechanistic microbiome research.</title>
        <authorList>
            <person name="Poyet M."/>
            <person name="Groussin M."/>
            <person name="Gibbons S.M."/>
            <person name="Avila-Pacheco J."/>
            <person name="Jiang X."/>
            <person name="Kearney S.M."/>
            <person name="Perrotta A.R."/>
            <person name="Berdy B."/>
            <person name="Zhao S."/>
            <person name="Lieberman T.D."/>
            <person name="Swanson P.K."/>
            <person name="Smith M."/>
            <person name="Roesemann S."/>
            <person name="Alexander J.E."/>
            <person name="Rich S.A."/>
            <person name="Livny J."/>
            <person name="Vlamakis H."/>
            <person name="Clish C."/>
            <person name="Bullock K."/>
            <person name="Deik A."/>
            <person name="Scott J."/>
            <person name="Pierce K.A."/>
            <person name="Xavier R.J."/>
            <person name="Alm E.J."/>
        </authorList>
    </citation>
    <scope>NUCLEOTIDE SEQUENCE [LARGE SCALE GENOMIC DNA]</scope>
    <source>
        <strain evidence="9 12">BIOML-A13</strain>
        <strain evidence="10 11">BIOML-A3</strain>
    </source>
</reference>
<dbReference type="InterPro" id="IPR037185">
    <property type="entry name" value="EmrE-like"/>
</dbReference>
<evidence type="ECO:0000313" key="9">
    <source>
        <dbReference type="EMBL" id="MTT75495.1"/>
    </source>
</evidence>
<proteinExistence type="inferred from homology"/>
<comment type="similarity">
    <text evidence="2">Belongs to the EamA transporter family.</text>
</comment>
<evidence type="ECO:0000256" key="6">
    <source>
        <dbReference type="ARBA" id="ARBA00023136"/>
    </source>
</evidence>
<organism evidence="9 12">
    <name type="scientific">Phascolarctobacterium faecium</name>
    <dbReference type="NCBI Taxonomy" id="33025"/>
    <lineage>
        <taxon>Bacteria</taxon>
        <taxon>Bacillati</taxon>
        <taxon>Bacillota</taxon>
        <taxon>Negativicutes</taxon>
        <taxon>Acidaminococcales</taxon>
        <taxon>Acidaminococcaceae</taxon>
        <taxon>Phascolarctobacterium</taxon>
    </lineage>
</organism>
<evidence type="ECO:0000256" key="3">
    <source>
        <dbReference type="ARBA" id="ARBA00022475"/>
    </source>
</evidence>
<feature type="transmembrane region" description="Helical" evidence="7">
    <location>
        <begin position="189"/>
        <end position="208"/>
    </location>
</feature>
<evidence type="ECO:0000313" key="10">
    <source>
        <dbReference type="EMBL" id="MTU03557.1"/>
    </source>
</evidence>
<evidence type="ECO:0000256" key="5">
    <source>
        <dbReference type="ARBA" id="ARBA00022989"/>
    </source>
</evidence>
<dbReference type="Proteomes" id="UP000484547">
    <property type="component" value="Unassembled WGS sequence"/>
</dbReference>
<dbReference type="RefSeq" id="WP_113077395.1">
    <property type="nucleotide sequence ID" value="NZ_AP019004.1"/>
</dbReference>
<comment type="caution">
    <text evidence="9">The sequence shown here is derived from an EMBL/GenBank/DDBJ whole genome shotgun (WGS) entry which is preliminary data.</text>
</comment>
<feature type="transmembrane region" description="Helical" evidence="7">
    <location>
        <begin position="36"/>
        <end position="54"/>
    </location>
</feature>
<keyword evidence="11" id="KW-1185">Reference proteome</keyword>
<evidence type="ECO:0000256" key="2">
    <source>
        <dbReference type="ARBA" id="ARBA00007362"/>
    </source>
</evidence>
<keyword evidence="4 7" id="KW-0812">Transmembrane</keyword>
<feature type="domain" description="EamA" evidence="8">
    <location>
        <begin position="151"/>
        <end position="287"/>
    </location>
</feature>
<sequence length="304" mass="33370">MQNKILMGHLFALVTILLWGTTFISTKVLLRSFTPIEILFFRFIMGLIVLFLIYPYRLKVTDKKQEWIFAGAGLSGITLYYLFENIALVYAPASNVGVITATAPFFTALLACRFLAGEALQKKFIVGFVLAIAGIAMISFNSATQLQINPLGDFLALAAAATWAVYAVLSKKISSFGYNAIQSTRHTFMYGLVFMLPALLFMDFRWGFERLADPVNLFNLLFLGVGASAMCFVTWNMAVKLLGAIKTSAYIYLAPVVTVITSVIVLDEKITAVIAFGMLLTMTGLLLSGDVVALVKANMRGRGK</sequence>
<dbReference type="EMBL" id="WNBM01000002">
    <property type="protein sequence ID" value="MTT75495.1"/>
    <property type="molecule type" value="Genomic_DNA"/>
</dbReference>
<evidence type="ECO:0000256" key="4">
    <source>
        <dbReference type="ARBA" id="ARBA00022692"/>
    </source>
</evidence>
<feature type="transmembrane region" description="Helical" evidence="7">
    <location>
        <begin position="89"/>
        <end position="112"/>
    </location>
</feature>
<accession>A0A3G9H3U9</accession>
<keyword evidence="5 7" id="KW-1133">Transmembrane helix</keyword>
<comment type="subcellular location">
    <subcellularLocation>
        <location evidence="1">Cell membrane</location>
        <topology evidence="1">Multi-pass membrane protein</topology>
    </subcellularLocation>
</comment>
<evidence type="ECO:0000313" key="12">
    <source>
        <dbReference type="Proteomes" id="UP000484547"/>
    </source>
</evidence>
<feature type="domain" description="EamA" evidence="8">
    <location>
        <begin position="7"/>
        <end position="139"/>
    </location>
</feature>
<keyword evidence="3" id="KW-1003">Cell membrane</keyword>
<dbReference type="GO" id="GO:0005886">
    <property type="term" value="C:plasma membrane"/>
    <property type="evidence" value="ECO:0007669"/>
    <property type="project" value="UniProtKB-SubCell"/>
</dbReference>
<name>A0A3G9H3U9_9FIRM</name>
<dbReference type="OrthoDB" id="9805239at2"/>
<keyword evidence="6 7" id="KW-0472">Membrane</keyword>
<feature type="transmembrane region" description="Helical" evidence="7">
    <location>
        <begin position="220"/>
        <end position="242"/>
    </location>
</feature>
<dbReference type="InterPro" id="IPR050638">
    <property type="entry name" value="AA-Vitamin_Transporters"/>
</dbReference>
<gene>
    <name evidence="9" type="ORF">GMD11_04300</name>
    <name evidence="10" type="ORF">GMD18_03945</name>
</gene>
<feature type="transmembrane region" description="Helical" evidence="7">
    <location>
        <begin position="66"/>
        <end position="83"/>
    </location>
</feature>
<dbReference type="PANTHER" id="PTHR32322">
    <property type="entry name" value="INNER MEMBRANE TRANSPORTER"/>
    <property type="match status" value="1"/>
</dbReference>
<dbReference type="PANTHER" id="PTHR32322:SF18">
    <property type="entry name" value="S-ADENOSYLMETHIONINE_S-ADENOSYLHOMOCYSTEINE TRANSPORTER"/>
    <property type="match status" value="1"/>
</dbReference>